<evidence type="ECO:0000256" key="7">
    <source>
        <dbReference type="ARBA" id="ARBA00023223"/>
    </source>
</evidence>
<dbReference type="InterPro" id="IPR016161">
    <property type="entry name" value="Ald_DH/histidinol_DH"/>
</dbReference>
<dbReference type="SUPFAM" id="SSF56801">
    <property type="entry name" value="Acetyl-CoA synthetase-like"/>
    <property type="match status" value="1"/>
</dbReference>
<sequence length="811" mass="88605">MYLINGRLTAELTLDAALERLQAQLPALLEAPPRSEEVLDCAEAFVQWLHTAAAGPLLDEDQRQALVAFCGRRPLELKLERELGADARSLRRIDYCDGPFESWQPLGLVVHVTPGNSPLLGFCAALEGLLAGNVNWLRPSTRDGDLTARLLAAFVGCDASGRLRDYLAVLPVPSREVGRIFALAQGVSAWGGETALKALREQIPSGCRWIDWGHRISFAYITPFAATTQSLDALVDEVCRLDQQACSSPQWLLVDSDEPAQLQALGSALADAFARRTGHWPILEATAAEACEITTRTALARLDYSFANETGQVWAGEGWRILWEHHRDLQPSPLFRTLLLRPVPEALLAETLLPWRNVLQSCALVCEPERAPALARRLISAGVSRITSTAEIQQGYDGEPHDGVYGLQRLSRRVSVGLEAHAASHRVTLDAPAAALSPDAGTPIMDKAAFLALPPAPEAQLFFRSGGSSGAPVLSPYTYRDFDRHMRAAADGLRAAGLDPAQDRVMNLFYGGSLYGGFLSFSKILEQMNVVHYPMSAPPDDHFEEIAALIVAHRINTLVGMPSTLHRLFSSQRAALQDYGGVRKILLGGEHLGQHSRTLFQQCGVTCIRSAIYGTVDAGPLGHACVSSADGVFHLMDGIQSLEIVHVEQDAPVGPGETGRLLFSSRICQARPLQRYEVGDLGRWLSGPCACGLESPRFELRERHDRLIRIATEFINSRKLAERAQAAVQIVLDHESSGCERLLIRTDGDPDTVRRNVLAIAPLRTSVNATLLVLDVQHCPVERFERNKHSGKVPLVIDSRMPDPSISPPNQ</sequence>
<evidence type="ECO:0000256" key="5">
    <source>
        <dbReference type="ARBA" id="ARBA00022857"/>
    </source>
</evidence>
<keyword evidence="7" id="KW-0455">Luminescence</keyword>
<dbReference type="Gene3D" id="3.40.605.10">
    <property type="entry name" value="Aldehyde Dehydrogenase, Chain A, domain 1"/>
    <property type="match status" value="1"/>
</dbReference>
<evidence type="ECO:0000313" key="9">
    <source>
        <dbReference type="EMBL" id="MCW1242990.1"/>
    </source>
</evidence>
<accession>A0ABT3F380</accession>
<proteinExistence type="inferred from homology"/>
<evidence type="ECO:0000256" key="6">
    <source>
        <dbReference type="ARBA" id="ARBA00023002"/>
    </source>
</evidence>
<protein>
    <recommendedName>
        <fullName evidence="4">long-chain-fatty-acyl-CoA reductase</fullName>
        <ecNumber evidence="4">1.2.1.50</ecNumber>
    </recommendedName>
</protein>
<dbReference type="SUPFAM" id="SSF53720">
    <property type="entry name" value="ALDH-like"/>
    <property type="match status" value="1"/>
</dbReference>
<comment type="caution">
    <text evidence="9">The sequence shown here is derived from an EMBL/GenBank/DDBJ whole genome shotgun (WGS) entry which is preliminary data.</text>
</comment>
<gene>
    <name evidence="9" type="ORF">OC610_01095</name>
</gene>
<dbReference type="EMBL" id="JAOSHO010000005">
    <property type="protein sequence ID" value="MCW1242990.1"/>
    <property type="molecule type" value="Genomic_DNA"/>
</dbReference>
<evidence type="ECO:0000313" key="10">
    <source>
        <dbReference type="Proteomes" id="UP001061999"/>
    </source>
</evidence>
<comment type="pathway">
    <text evidence="2">Lipid metabolism; fatty acid reduction for biolumincescence.</text>
</comment>
<evidence type="ECO:0000256" key="1">
    <source>
        <dbReference type="ARBA" id="ARBA00003277"/>
    </source>
</evidence>
<dbReference type="InterPro" id="IPR008670">
    <property type="entry name" value="CoA_reduct_LuxC"/>
</dbReference>
<evidence type="ECO:0000256" key="3">
    <source>
        <dbReference type="ARBA" id="ARBA00010915"/>
    </source>
</evidence>
<evidence type="ECO:0000256" key="4">
    <source>
        <dbReference type="ARBA" id="ARBA00013020"/>
    </source>
</evidence>
<reference evidence="9" key="1">
    <citation type="submission" date="2022-07" db="EMBL/GenBank/DDBJ databases">
        <title>Pseudomonas agronomica sp. nov.: a novel bacterium with biotechnological application in the synthesis of biofertilizers from valorized agricultural residues.</title>
        <authorList>
            <person name="Robas M."/>
            <person name="Fernandez V.M."/>
            <person name="Luna L."/>
            <person name="Provanza A."/>
            <person name="Jimenez P.A."/>
        </authorList>
    </citation>
    <scope>NUCLEOTIDE SEQUENCE</scope>
    <source>
        <strain evidence="9">SAICEU22T</strain>
    </source>
</reference>
<dbReference type="PANTHER" id="PTHR43845:SF1">
    <property type="entry name" value="BLR5969 PROTEIN"/>
    <property type="match status" value="1"/>
</dbReference>
<dbReference type="Proteomes" id="UP001061999">
    <property type="component" value="Unassembled WGS sequence"/>
</dbReference>
<evidence type="ECO:0000256" key="2">
    <source>
        <dbReference type="ARBA" id="ARBA00004908"/>
    </source>
</evidence>
<dbReference type="EC" id="1.2.1.50" evidence="4"/>
<dbReference type="InterPro" id="IPR016162">
    <property type="entry name" value="Ald_DH_N"/>
</dbReference>
<evidence type="ECO:0000256" key="8">
    <source>
        <dbReference type="ARBA" id="ARBA00049412"/>
    </source>
</evidence>
<dbReference type="InterPro" id="IPR042099">
    <property type="entry name" value="ANL_N_sf"/>
</dbReference>
<dbReference type="Pfam" id="PF05893">
    <property type="entry name" value="LuxC"/>
    <property type="match status" value="1"/>
</dbReference>
<dbReference type="RefSeq" id="WP_264426127.1">
    <property type="nucleotide sequence ID" value="NZ_JAOSHO010000005.1"/>
</dbReference>
<keyword evidence="10" id="KW-1185">Reference proteome</keyword>
<comment type="catalytic activity">
    <reaction evidence="8">
        <text>a long-chain fatty aldehyde + NADP(+) + CoA = a long-chain fatty acyl-CoA + NADPH + H(+)</text>
        <dbReference type="Rhea" id="RHEA:15437"/>
        <dbReference type="ChEBI" id="CHEBI:15378"/>
        <dbReference type="ChEBI" id="CHEBI:17176"/>
        <dbReference type="ChEBI" id="CHEBI:57287"/>
        <dbReference type="ChEBI" id="CHEBI:57783"/>
        <dbReference type="ChEBI" id="CHEBI:58349"/>
        <dbReference type="ChEBI" id="CHEBI:83139"/>
        <dbReference type="EC" id="1.2.1.50"/>
    </reaction>
</comment>
<organism evidence="9 10">
    <name type="scientific">Pseudomonas agronomica</name>
    <dbReference type="NCBI Taxonomy" id="2979328"/>
    <lineage>
        <taxon>Bacteria</taxon>
        <taxon>Pseudomonadati</taxon>
        <taxon>Pseudomonadota</taxon>
        <taxon>Gammaproteobacteria</taxon>
        <taxon>Pseudomonadales</taxon>
        <taxon>Pseudomonadaceae</taxon>
        <taxon>Pseudomonas</taxon>
    </lineage>
</organism>
<keyword evidence="5" id="KW-0521">NADP</keyword>
<dbReference type="PANTHER" id="PTHR43845">
    <property type="entry name" value="BLR5969 PROTEIN"/>
    <property type="match status" value="1"/>
</dbReference>
<comment type="similarity">
    <text evidence="3">Belongs to the LuxC family.</text>
</comment>
<dbReference type="Gene3D" id="3.40.50.12780">
    <property type="entry name" value="N-terminal domain of ligase-like"/>
    <property type="match status" value="1"/>
</dbReference>
<name>A0ABT3F380_9PSED</name>
<comment type="function">
    <text evidence="1">LuxC is the fatty acid reductase enzyme responsible for synthesis of the aldehyde substrate for the luminescent reaction catalyzed by luciferase.</text>
</comment>
<keyword evidence="6" id="KW-0560">Oxidoreductase</keyword>